<evidence type="ECO:0000256" key="1">
    <source>
        <dbReference type="SAM" id="SignalP"/>
    </source>
</evidence>
<gene>
    <name evidence="2" type="ORF">UH38_17905</name>
</gene>
<evidence type="ECO:0008006" key="4">
    <source>
        <dbReference type="Google" id="ProtNLM"/>
    </source>
</evidence>
<reference evidence="2 3" key="1">
    <citation type="submission" date="2015-02" db="EMBL/GenBank/DDBJ databases">
        <title>Draft genome of a novel marine cyanobacterium (Chroococcales) isolated from South Atlantic Ocean.</title>
        <authorList>
            <person name="Rigonato J."/>
            <person name="Alvarenga D.O."/>
            <person name="Branco L.H."/>
            <person name="Varani A.M."/>
            <person name="Brandini F.P."/>
            <person name="Fiore M.F."/>
        </authorList>
    </citation>
    <scope>NUCLEOTIDE SEQUENCE [LARGE SCALE GENOMIC DNA]</scope>
    <source>
        <strain evidence="2 3">CENA595</strain>
    </source>
</reference>
<feature type="signal peptide" evidence="1">
    <location>
        <begin position="1"/>
        <end position="32"/>
    </location>
</feature>
<dbReference type="AlphaFoldDB" id="A0A0D8ZPP7"/>
<keyword evidence="3" id="KW-1185">Reference proteome</keyword>
<sequence>MQKKIWQLTNLCLITSGAIIGLETLQSASANAATLWSTLSPNSAQAFSSQSNAAIGSETADDFFFLNSLAPQFEVEGIKVNGLLSDPDAEITNVRVELYRSFPVDSDATRTTDIVRLNGPADDAFAAFDSGEGSLSYSVTDKGSFTVDSTITPGSLTNLGAVGSGLTGNLRQIDITLTDSILLDAAATPLDQANHYFLATTVETSQGDYYWLAGDQPPTTVGDRQAWLRTEPFVPDWIRVSDIINDEPGTLAPAFNASFEVSGKPVPEPSTAVGTLALGGIALGLSKLRKRRAI</sequence>
<dbReference type="InterPro" id="IPR013424">
    <property type="entry name" value="Ice-binding_C"/>
</dbReference>
<evidence type="ECO:0000313" key="2">
    <source>
        <dbReference type="EMBL" id="KJH70489.1"/>
    </source>
</evidence>
<dbReference type="PATRIC" id="fig|1618023.3.peg.982"/>
<dbReference type="RefSeq" id="WP_045056054.1">
    <property type="nucleotide sequence ID" value="NZ_CAWMDP010000012.1"/>
</dbReference>
<proteinExistence type="predicted"/>
<evidence type="ECO:0000313" key="3">
    <source>
        <dbReference type="Proteomes" id="UP000032452"/>
    </source>
</evidence>
<dbReference type="STRING" id="1618023.UH38_17905"/>
<comment type="caution">
    <text evidence="2">The sequence shown here is derived from an EMBL/GenBank/DDBJ whole genome shotgun (WGS) entry which is preliminary data.</text>
</comment>
<dbReference type="OrthoDB" id="8902172at2"/>
<protein>
    <recommendedName>
        <fullName evidence="4">PEP-CTERM protein-sorting domain-containing protein</fullName>
    </recommendedName>
</protein>
<keyword evidence="1" id="KW-0732">Signal</keyword>
<accession>A0A0D8ZPP7</accession>
<feature type="chain" id="PRO_5002337203" description="PEP-CTERM protein-sorting domain-containing protein" evidence="1">
    <location>
        <begin position="33"/>
        <end position="294"/>
    </location>
</feature>
<dbReference type="Proteomes" id="UP000032452">
    <property type="component" value="Unassembled WGS sequence"/>
</dbReference>
<dbReference type="NCBIfam" id="TIGR02595">
    <property type="entry name" value="PEP_CTERM"/>
    <property type="match status" value="1"/>
</dbReference>
<organism evidence="2 3">
    <name type="scientific">Aliterella atlantica CENA595</name>
    <dbReference type="NCBI Taxonomy" id="1618023"/>
    <lineage>
        <taxon>Bacteria</taxon>
        <taxon>Bacillati</taxon>
        <taxon>Cyanobacteriota</taxon>
        <taxon>Cyanophyceae</taxon>
        <taxon>Chroococcidiopsidales</taxon>
        <taxon>Aliterellaceae</taxon>
        <taxon>Aliterella</taxon>
    </lineage>
</organism>
<dbReference type="EMBL" id="JYON01000022">
    <property type="protein sequence ID" value="KJH70489.1"/>
    <property type="molecule type" value="Genomic_DNA"/>
</dbReference>
<name>A0A0D8ZPP7_9CYAN</name>